<proteinExistence type="predicted"/>
<accession>Q5BQD9</accession>
<name>Q5BQD9_9VIRU</name>
<sequence>ACPHCCHTAGHHLAGPAPRCSRLPLPSLRCGPPPLIAPSLRPATRSRFLAVSVTAGLNSCYRG</sequence>
<organism evidence="1">
    <name type="scientific">Mint virus X</name>
    <dbReference type="NCBI Taxonomy" id="301865"/>
    <lineage>
        <taxon>Viruses</taxon>
        <taxon>Riboviria</taxon>
        <taxon>Orthornavirae</taxon>
        <taxon>Kitrinoviricota</taxon>
        <taxon>Alsuviricetes</taxon>
        <taxon>Tymovirales</taxon>
        <taxon>Alphaflexiviridae</taxon>
        <taxon>Potexvirus</taxon>
        <taxon>Potexvirus ecsmenthae</taxon>
    </lineage>
</organism>
<dbReference type="EMBL" id="AY921609">
    <property type="protein sequence ID" value="AAX19347.1"/>
    <property type="molecule type" value="Genomic_RNA"/>
</dbReference>
<reference evidence="1" key="1">
    <citation type="journal article" date="2006" name="Arch. Virol.">
        <title>Mint virus X: a novel potexvirus associated with symptoms in 'Variegata' mint.</title>
        <authorList>
            <person name="Tzanetakis I.E."/>
            <person name="Postman J.D."/>
            <person name="Martin R.R."/>
        </authorList>
    </citation>
    <scope>NUCLEOTIDE SEQUENCE</scope>
    <source>
        <strain evidence="1">Maryland</strain>
    </source>
</reference>
<feature type="non-terminal residue" evidence="1">
    <location>
        <position position="1"/>
    </location>
</feature>
<evidence type="ECO:0000313" key="1">
    <source>
        <dbReference type="EMBL" id="AAX19347.1"/>
    </source>
</evidence>
<protein>
    <submittedName>
        <fullName evidence="1">TGB2</fullName>
    </submittedName>
</protein>